<dbReference type="PANTHER" id="PTHR46928">
    <property type="entry name" value="MESENCHYME-SPECIFIC CELL SURFACE GLYCOPROTEIN"/>
    <property type="match status" value="1"/>
</dbReference>
<proteinExistence type="predicted"/>
<organism evidence="3 4">
    <name type="scientific">Chitinophaga japonensis</name>
    <name type="common">Flexibacter japonensis</name>
    <dbReference type="NCBI Taxonomy" id="104662"/>
    <lineage>
        <taxon>Bacteria</taxon>
        <taxon>Pseudomonadati</taxon>
        <taxon>Bacteroidota</taxon>
        <taxon>Chitinophagia</taxon>
        <taxon>Chitinophagales</taxon>
        <taxon>Chitinophagaceae</taxon>
        <taxon>Chitinophaga</taxon>
    </lineage>
</organism>
<evidence type="ECO:0000313" key="3">
    <source>
        <dbReference type="EMBL" id="TWI86801.1"/>
    </source>
</evidence>
<name>A0A562SZW0_CHIJA</name>
<dbReference type="EMBL" id="VLLG01000004">
    <property type="protein sequence ID" value="TWI86801.1"/>
    <property type="molecule type" value="Genomic_DNA"/>
</dbReference>
<feature type="domain" description="Choice-of-anchor I" evidence="2">
    <location>
        <begin position="43"/>
        <end position="494"/>
    </location>
</feature>
<evidence type="ECO:0000256" key="1">
    <source>
        <dbReference type="SAM" id="SignalP"/>
    </source>
</evidence>
<protein>
    <recommendedName>
        <fullName evidence="2">Choice-of-anchor I domain-containing protein</fullName>
    </recommendedName>
</protein>
<dbReference type="RefSeq" id="WP_145716888.1">
    <property type="nucleotide sequence ID" value="NZ_BAAAFY010000004.1"/>
</dbReference>
<dbReference type="Gene3D" id="2.130.10.10">
    <property type="entry name" value="YVTN repeat-like/Quinoprotein amine dehydrogenase"/>
    <property type="match status" value="1"/>
</dbReference>
<dbReference type="InterPro" id="IPR055188">
    <property type="entry name" value="Choice_anch_I"/>
</dbReference>
<dbReference type="OrthoDB" id="9803927at2"/>
<dbReference type="InterPro" id="IPR011048">
    <property type="entry name" value="Haem_d1_sf"/>
</dbReference>
<sequence>MKIKMMLPLAALAVFAACSDDDVNNPVVNEDPATFAEISMIDIGEAGAAEISAYDPATKRLFVVNNGGVNKIDVIDLADPGKPTVIHSIPTNSGAVNSLSVNGGRLAAAIEAQHKQEAGRVTVYNTSDYSEIKTIPTGALPDMVTFSPDGNYILTANEGEPGADYANDPVGSVSLISINDNYSVVHLDFSAFAGQQAALQQRGLRVFGPNASFAQDMEPEYIAVSADSKTAWVTLQENNAIAKISISGKTVTDIFPLGFKDYSVAGNEVDLSNEDGGVTFKNSPVKGIYMPDAIAVLDKGGTPFLFTANEGDAREYDTFEEAERIKNITLDPAVFTNAAALQADDQLGRLNITTTLGDANGDGLYESLYSFGARSFSVWNGNSGALVYDSRNELETKCNEAGVYDDGRSDDKGVEPEGIILGVVGQQHIAFVGMERVDAVAVYDVTNPNAPLFLQLLKCGDAPEGVLFVPAADSPNGKSLLIVSSEDDGVIKVYAPGTR</sequence>
<dbReference type="Proteomes" id="UP000316778">
    <property type="component" value="Unassembled WGS sequence"/>
</dbReference>
<feature type="signal peptide" evidence="1">
    <location>
        <begin position="1"/>
        <end position="16"/>
    </location>
</feature>
<dbReference type="AlphaFoldDB" id="A0A562SZW0"/>
<dbReference type="InterPro" id="IPR052956">
    <property type="entry name" value="Mesenchyme-surface_protein"/>
</dbReference>
<dbReference type="PANTHER" id="PTHR46928:SF1">
    <property type="entry name" value="MESENCHYME-SPECIFIC CELL SURFACE GLYCOPROTEIN"/>
    <property type="match status" value="1"/>
</dbReference>
<dbReference type="InterPro" id="IPR015943">
    <property type="entry name" value="WD40/YVTN_repeat-like_dom_sf"/>
</dbReference>
<dbReference type="Pfam" id="PF22494">
    <property type="entry name" value="choice_anch_I"/>
    <property type="match status" value="1"/>
</dbReference>
<accession>A0A562SZW0</accession>
<dbReference type="SUPFAM" id="SSF51004">
    <property type="entry name" value="C-terminal (heme d1) domain of cytochrome cd1-nitrite reductase"/>
    <property type="match status" value="1"/>
</dbReference>
<keyword evidence="4" id="KW-1185">Reference proteome</keyword>
<evidence type="ECO:0000259" key="2">
    <source>
        <dbReference type="Pfam" id="PF22494"/>
    </source>
</evidence>
<feature type="chain" id="PRO_5022057110" description="Choice-of-anchor I domain-containing protein" evidence="1">
    <location>
        <begin position="17"/>
        <end position="499"/>
    </location>
</feature>
<reference evidence="3 4" key="1">
    <citation type="journal article" date="2013" name="Stand. Genomic Sci.">
        <title>Genomic Encyclopedia of Type Strains, Phase I: The one thousand microbial genomes (KMG-I) project.</title>
        <authorList>
            <person name="Kyrpides N.C."/>
            <person name="Woyke T."/>
            <person name="Eisen J.A."/>
            <person name="Garrity G."/>
            <person name="Lilburn T.G."/>
            <person name="Beck B.J."/>
            <person name="Whitman W.B."/>
            <person name="Hugenholtz P."/>
            <person name="Klenk H.P."/>
        </authorList>
    </citation>
    <scope>NUCLEOTIDE SEQUENCE [LARGE SCALE GENOMIC DNA]</scope>
    <source>
        <strain evidence="3 4">DSM 13484</strain>
    </source>
</reference>
<gene>
    <name evidence="3" type="ORF">LX66_4065</name>
</gene>
<comment type="caution">
    <text evidence="3">The sequence shown here is derived from an EMBL/GenBank/DDBJ whole genome shotgun (WGS) entry which is preliminary data.</text>
</comment>
<dbReference type="PROSITE" id="PS51257">
    <property type="entry name" value="PROKAR_LIPOPROTEIN"/>
    <property type="match status" value="1"/>
</dbReference>
<evidence type="ECO:0000313" key="4">
    <source>
        <dbReference type="Proteomes" id="UP000316778"/>
    </source>
</evidence>
<keyword evidence="1" id="KW-0732">Signal</keyword>
<dbReference type="NCBIfam" id="NF038117">
    <property type="entry name" value="choice_anch_I"/>
    <property type="match status" value="1"/>
</dbReference>